<protein>
    <submittedName>
        <fullName evidence="2">Uncharacterized protein</fullName>
    </submittedName>
</protein>
<reference evidence="2 3" key="1">
    <citation type="journal article" date="2013" name="Nat. Commun.">
        <title>The evolution and pathogenic mechanisms of the rice sheath blight pathogen.</title>
        <authorList>
            <person name="Zheng A."/>
            <person name="Lin R."/>
            <person name="Xu L."/>
            <person name="Qin P."/>
            <person name="Tang C."/>
            <person name="Ai P."/>
            <person name="Zhang D."/>
            <person name="Liu Y."/>
            <person name="Sun Z."/>
            <person name="Feng H."/>
            <person name="Wang Y."/>
            <person name="Chen Y."/>
            <person name="Liang X."/>
            <person name="Fu R."/>
            <person name="Li Q."/>
            <person name="Zhang J."/>
            <person name="Yu X."/>
            <person name="Xie Z."/>
            <person name="Ding L."/>
            <person name="Guan P."/>
            <person name="Tang J."/>
            <person name="Liang Y."/>
            <person name="Wang S."/>
            <person name="Deng Q."/>
            <person name="Li S."/>
            <person name="Zhu J."/>
            <person name="Wang L."/>
            <person name="Liu H."/>
            <person name="Li P."/>
        </authorList>
    </citation>
    <scope>NUCLEOTIDE SEQUENCE [LARGE SCALE GENOMIC DNA]</scope>
    <source>
        <strain evidence="3">AG-1 IA</strain>
    </source>
</reference>
<name>L8WQP1_THACA</name>
<proteinExistence type="predicted"/>
<sequence>MSTKTTLTVFTTASSVCKTPERFNTWLDEVRADPNIRRTLPKPIGDMVDESLRLPAWIFDPVNALYCRLIYPGKLGVLNVTRPATSSEPQDESTSKDLVHALQHILYVQDRHEVLFTYVCHRNIHSESDFCQPLDRLATHVWCTELGMKDGFCFRSECTVKLPNTNIVHIADSTVDSVLFLFNPTPHNLGSFRVIPTPVRAGLTCTTDMVDSLELVHWVTEYKKSDLAAVQRQVYYGMVSSLWQRQALGRMEDFVFGTAQHEENLMVYVARWEMIPVEQSGKVIQDINHPVTPAERPSNFTPTQSQQKTSTYVRRSASPVV</sequence>
<dbReference type="Proteomes" id="UP000011668">
    <property type="component" value="Unassembled WGS sequence"/>
</dbReference>
<dbReference type="EMBL" id="AFRT01001921">
    <property type="protein sequence ID" value="ELU39102.1"/>
    <property type="molecule type" value="Genomic_DNA"/>
</dbReference>
<dbReference type="OrthoDB" id="3143494at2759"/>
<accession>L8WQP1</accession>
<gene>
    <name evidence="2" type="ORF">AG1IA_06868</name>
</gene>
<dbReference type="AlphaFoldDB" id="L8WQP1"/>
<feature type="region of interest" description="Disordered" evidence="1">
    <location>
        <begin position="293"/>
        <end position="321"/>
    </location>
</feature>
<evidence type="ECO:0000313" key="2">
    <source>
        <dbReference type="EMBL" id="ELU39102.1"/>
    </source>
</evidence>
<feature type="compositionally biased region" description="Polar residues" evidence="1">
    <location>
        <begin position="298"/>
        <end position="313"/>
    </location>
</feature>
<evidence type="ECO:0000256" key="1">
    <source>
        <dbReference type="SAM" id="MobiDB-lite"/>
    </source>
</evidence>
<dbReference type="HOGENOM" id="CLU_866478_0_0_1"/>
<organism evidence="2 3">
    <name type="scientific">Thanatephorus cucumeris (strain AG1-IA)</name>
    <name type="common">Rice sheath blight fungus</name>
    <name type="synonym">Rhizoctonia solani</name>
    <dbReference type="NCBI Taxonomy" id="983506"/>
    <lineage>
        <taxon>Eukaryota</taxon>
        <taxon>Fungi</taxon>
        <taxon>Dikarya</taxon>
        <taxon>Basidiomycota</taxon>
        <taxon>Agaricomycotina</taxon>
        <taxon>Agaricomycetes</taxon>
        <taxon>Cantharellales</taxon>
        <taxon>Ceratobasidiaceae</taxon>
        <taxon>Rhizoctonia</taxon>
        <taxon>Rhizoctonia solani AG-1</taxon>
    </lineage>
</organism>
<comment type="caution">
    <text evidence="2">The sequence shown here is derived from an EMBL/GenBank/DDBJ whole genome shotgun (WGS) entry which is preliminary data.</text>
</comment>
<evidence type="ECO:0000313" key="3">
    <source>
        <dbReference type="Proteomes" id="UP000011668"/>
    </source>
</evidence>
<keyword evidence="3" id="KW-1185">Reference proteome</keyword>